<dbReference type="RefSeq" id="XP_060286326.1">
    <property type="nucleotide sequence ID" value="XM_060427207.1"/>
</dbReference>
<organism evidence="2 3">
    <name type="scientific">Phialemonium atrogriseum</name>
    <dbReference type="NCBI Taxonomy" id="1093897"/>
    <lineage>
        <taxon>Eukaryota</taxon>
        <taxon>Fungi</taxon>
        <taxon>Dikarya</taxon>
        <taxon>Ascomycota</taxon>
        <taxon>Pezizomycotina</taxon>
        <taxon>Sordariomycetes</taxon>
        <taxon>Sordariomycetidae</taxon>
        <taxon>Cephalothecales</taxon>
        <taxon>Cephalothecaceae</taxon>
        <taxon>Phialemonium</taxon>
    </lineage>
</organism>
<dbReference type="AlphaFoldDB" id="A0AAJ0FPC2"/>
<dbReference type="Proteomes" id="UP001244011">
    <property type="component" value="Unassembled WGS sequence"/>
</dbReference>
<protein>
    <recommendedName>
        <fullName evidence="4">Chitin-binding type-2 domain-containing protein</fullName>
    </recommendedName>
</protein>
<keyword evidence="3" id="KW-1185">Reference proteome</keyword>
<dbReference type="GeneID" id="85310394"/>
<reference evidence="2" key="1">
    <citation type="submission" date="2023-06" db="EMBL/GenBank/DDBJ databases">
        <title>Genome-scale phylogeny and comparative genomics of the fungal order Sordariales.</title>
        <authorList>
            <consortium name="Lawrence Berkeley National Laboratory"/>
            <person name="Hensen N."/>
            <person name="Bonometti L."/>
            <person name="Westerberg I."/>
            <person name="Brannstrom I.O."/>
            <person name="Guillou S."/>
            <person name="Cros-Aarteil S."/>
            <person name="Calhoun S."/>
            <person name="Haridas S."/>
            <person name="Kuo A."/>
            <person name="Mondo S."/>
            <person name="Pangilinan J."/>
            <person name="Riley R."/>
            <person name="Labutti K."/>
            <person name="Andreopoulos B."/>
            <person name="Lipzen A."/>
            <person name="Chen C."/>
            <person name="Yanf M."/>
            <person name="Daum C."/>
            <person name="Ng V."/>
            <person name="Clum A."/>
            <person name="Steindorff A."/>
            <person name="Ohm R."/>
            <person name="Martin F."/>
            <person name="Silar P."/>
            <person name="Natvig D."/>
            <person name="Lalanne C."/>
            <person name="Gautier V."/>
            <person name="Ament-Velasquez S.L."/>
            <person name="Kruys A."/>
            <person name="Hutchinson M.I."/>
            <person name="Powell A.J."/>
            <person name="Barry K."/>
            <person name="Miller A.N."/>
            <person name="Grigoriev I.V."/>
            <person name="Debuchy R."/>
            <person name="Gladieux P."/>
            <person name="Thoren M.H."/>
            <person name="Johannesson H."/>
        </authorList>
    </citation>
    <scope>NUCLEOTIDE SEQUENCE</scope>
    <source>
        <strain evidence="2">8032-3</strain>
    </source>
</reference>
<proteinExistence type="predicted"/>
<feature type="signal peptide" evidence="1">
    <location>
        <begin position="1"/>
        <end position="19"/>
    </location>
</feature>
<name>A0AAJ0FPC2_9PEZI</name>
<accession>A0AAJ0FPC2</accession>
<feature type="chain" id="PRO_5042540061" description="Chitin-binding type-2 domain-containing protein" evidence="1">
    <location>
        <begin position="20"/>
        <end position="78"/>
    </location>
</feature>
<evidence type="ECO:0000313" key="2">
    <source>
        <dbReference type="EMBL" id="KAK1770113.1"/>
    </source>
</evidence>
<sequence>MQTISILIPLTLAFAGAQAAPQMPPGCPDGTVFPNMRPEGSGCAIYQCAHGSPVMLADCGHNIGCWNDAAGIPHCGIP</sequence>
<gene>
    <name evidence="2" type="ORF">QBC33DRAFT_530170</name>
</gene>
<dbReference type="EMBL" id="MU839001">
    <property type="protein sequence ID" value="KAK1770113.1"/>
    <property type="molecule type" value="Genomic_DNA"/>
</dbReference>
<evidence type="ECO:0000313" key="3">
    <source>
        <dbReference type="Proteomes" id="UP001244011"/>
    </source>
</evidence>
<comment type="caution">
    <text evidence="2">The sequence shown here is derived from an EMBL/GenBank/DDBJ whole genome shotgun (WGS) entry which is preliminary data.</text>
</comment>
<evidence type="ECO:0008006" key="4">
    <source>
        <dbReference type="Google" id="ProtNLM"/>
    </source>
</evidence>
<evidence type="ECO:0000256" key="1">
    <source>
        <dbReference type="SAM" id="SignalP"/>
    </source>
</evidence>
<keyword evidence="1" id="KW-0732">Signal</keyword>